<evidence type="ECO:0000256" key="1">
    <source>
        <dbReference type="ARBA" id="ARBA00004123"/>
    </source>
</evidence>
<comment type="subcellular location">
    <subcellularLocation>
        <location evidence="1">Nucleus</location>
    </subcellularLocation>
</comment>
<proteinExistence type="predicted"/>
<keyword evidence="9" id="KW-1185">Reference proteome</keyword>
<name>A0A2P4SZD0_BAMTH</name>
<feature type="compositionally biased region" description="Low complexity" evidence="7">
    <location>
        <begin position="93"/>
        <end position="104"/>
    </location>
</feature>
<evidence type="ECO:0008006" key="10">
    <source>
        <dbReference type="Google" id="ProtNLM"/>
    </source>
</evidence>
<evidence type="ECO:0000256" key="3">
    <source>
        <dbReference type="ARBA" id="ARBA00023015"/>
    </source>
</evidence>
<evidence type="ECO:0000256" key="6">
    <source>
        <dbReference type="ARBA" id="ARBA00023242"/>
    </source>
</evidence>
<evidence type="ECO:0000256" key="7">
    <source>
        <dbReference type="SAM" id="MobiDB-lite"/>
    </source>
</evidence>
<reference evidence="8 9" key="1">
    <citation type="submission" date="2018-01" db="EMBL/GenBank/DDBJ databases">
        <title>Comparison of the Chinese Bamboo Partridge and Red Junglefowl genome sequences highlights the importance of demography in genome evolution.</title>
        <authorList>
            <person name="Tiley G.P."/>
            <person name="Kimball R.T."/>
            <person name="Braun E.L."/>
            <person name="Burleigh J.G."/>
        </authorList>
    </citation>
    <scope>NUCLEOTIDE SEQUENCE [LARGE SCALE GENOMIC DNA]</scope>
    <source>
        <strain evidence="8">RTK389</strain>
        <tissue evidence="8">Blood</tissue>
    </source>
</reference>
<dbReference type="GO" id="GO:0005667">
    <property type="term" value="C:transcription regulator complex"/>
    <property type="evidence" value="ECO:0007669"/>
    <property type="project" value="TreeGrafter"/>
</dbReference>
<dbReference type="GO" id="GO:0005634">
    <property type="term" value="C:nucleus"/>
    <property type="evidence" value="ECO:0007669"/>
    <property type="project" value="UniProtKB-SubCell"/>
</dbReference>
<evidence type="ECO:0000256" key="2">
    <source>
        <dbReference type="ARBA" id="ARBA00022473"/>
    </source>
</evidence>
<comment type="caution">
    <text evidence="8">The sequence shown here is derived from an EMBL/GenBank/DDBJ whole genome shotgun (WGS) entry which is preliminary data.</text>
</comment>
<keyword evidence="6" id="KW-0539">Nucleus</keyword>
<evidence type="ECO:0000313" key="8">
    <source>
        <dbReference type="EMBL" id="POI29455.1"/>
    </source>
</evidence>
<accession>A0A2P4SZD0</accession>
<dbReference type="GO" id="GO:0000785">
    <property type="term" value="C:chromatin"/>
    <property type="evidence" value="ECO:0007669"/>
    <property type="project" value="TreeGrafter"/>
</dbReference>
<evidence type="ECO:0000256" key="4">
    <source>
        <dbReference type="ARBA" id="ARBA00023125"/>
    </source>
</evidence>
<dbReference type="AlphaFoldDB" id="A0A2P4SZD0"/>
<evidence type="ECO:0000256" key="5">
    <source>
        <dbReference type="ARBA" id="ARBA00023163"/>
    </source>
</evidence>
<dbReference type="EMBL" id="PPHD01015239">
    <property type="protein sequence ID" value="POI29455.1"/>
    <property type="molecule type" value="Genomic_DNA"/>
</dbReference>
<dbReference type="Proteomes" id="UP000237246">
    <property type="component" value="Unassembled WGS sequence"/>
</dbReference>
<sequence length="214" mass="22448">MSQSGSYGSLHTHDRLSYPPHSVSPTDINASLPPMSSFHRGSTSSSPYVAASHTPPVNGSDNILGNRGNGAGGSQTGDALGKALASIYSPDHTSSSFPSNPSTPVGSPSPLTGIHTIYQYLKNRVEQQLHEHLQDAMSFLKDVCEQSRMEDRLDRLDDAIHVLRNHAVGPSTSLSGGHGDIHSLLGPSHNGPIGSLNSSYGASSLVAANRQASM</sequence>
<gene>
    <name evidence="8" type="ORF">CIB84_006795</name>
</gene>
<organism evidence="8 9">
    <name type="scientific">Bambusicola thoracicus</name>
    <name type="common">Chinese bamboo-partridge</name>
    <name type="synonym">Perdix thoracica</name>
    <dbReference type="NCBI Taxonomy" id="9083"/>
    <lineage>
        <taxon>Eukaryota</taxon>
        <taxon>Metazoa</taxon>
        <taxon>Chordata</taxon>
        <taxon>Craniata</taxon>
        <taxon>Vertebrata</taxon>
        <taxon>Euteleostomi</taxon>
        <taxon>Archelosauria</taxon>
        <taxon>Archosauria</taxon>
        <taxon>Dinosauria</taxon>
        <taxon>Saurischia</taxon>
        <taxon>Theropoda</taxon>
        <taxon>Coelurosauria</taxon>
        <taxon>Aves</taxon>
        <taxon>Neognathae</taxon>
        <taxon>Galloanserae</taxon>
        <taxon>Galliformes</taxon>
        <taxon>Phasianidae</taxon>
        <taxon>Perdicinae</taxon>
        <taxon>Bambusicola</taxon>
    </lineage>
</organism>
<feature type="region of interest" description="Disordered" evidence="7">
    <location>
        <begin position="90"/>
        <end position="110"/>
    </location>
</feature>
<keyword evidence="5" id="KW-0804">Transcription</keyword>
<dbReference type="GO" id="GO:0000978">
    <property type="term" value="F:RNA polymerase II cis-regulatory region sequence-specific DNA binding"/>
    <property type="evidence" value="ECO:0007669"/>
    <property type="project" value="TreeGrafter"/>
</dbReference>
<evidence type="ECO:0000313" key="9">
    <source>
        <dbReference type="Proteomes" id="UP000237246"/>
    </source>
</evidence>
<protein>
    <recommendedName>
        <fullName evidence="10">Transcription factor 12</fullName>
    </recommendedName>
</protein>
<keyword evidence="4" id="KW-0238">DNA-binding</keyword>
<keyword evidence="3" id="KW-0805">Transcription regulation</keyword>
<dbReference type="PANTHER" id="PTHR11793:SF11">
    <property type="entry name" value="TRANSCRIPTION FACTOR 12"/>
    <property type="match status" value="1"/>
</dbReference>
<dbReference type="GO" id="GO:0000981">
    <property type="term" value="F:DNA-binding transcription factor activity, RNA polymerase II-specific"/>
    <property type="evidence" value="ECO:0007669"/>
    <property type="project" value="TreeGrafter"/>
</dbReference>
<dbReference type="PANTHER" id="PTHR11793">
    <property type="entry name" value="BASIC HELIX-LOOP-HELIX TRANSCRIPTION FACTOR"/>
    <property type="match status" value="1"/>
</dbReference>
<feature type="region of interest" description="Disordered" evidence="7">
    <location>
        <begin position="1"/>
        <end position="78"/>
    </location>
</feature>
<keyword evidence="2" id="KW-0217">Developmental protein</keyword>
<dbReference type="OrthoDB" id="10034090at2759"/>
<feature type="non-terminal residue" evidence="8">
    <location>
        <position position="214"/>
    </location>
</feature>
<dbReference type="InterPro" id="IPR051098">
    <property type="entry name" value="NeuroDiff_E-box_TFs"/>
</dbReference>